<evidence type="ECO:0000313" key="1">
    <source>
        <dbReference type="EMBL" id="EAQ12641.1"/>
    </source>
</evidence>
<dbReference type="EMBL" id="AAMT01000008">
    <property type="protein sequence ID" value="EAQ12641.1"/>
    <property type="molecule type" value="Genomic_DNA"/>
</dbReference>
<gene>
    <name evidence="1" type="ORF">RB2654_15185</name>
</gene>
<reference evidence="1 2" key="1">
    <citation type="journal article" date="2010" name="J. Bacteriol.">
        <title>Genome sequences of Pelagibaca bermudensis HTCC2601T and Maritimibacter alkaliphilus HTCC2654T, the type strains of two marine Roseobacter genera.</title>
        <authorList>
            <person name="Thrash J.C."/>
            <person name="Cho J.C."/>
            <person name="Ferriera S."/>
            <person name="Johnson J."/>
            <person name="Vergin K.L."/>
            <person name="Giovannoni S.J."/>
        </authorList>
    </citation>
    <scope>NUCLEOTIDE SEQUENCE [LARGE SCALE GENOMIC DNA]</scope>
    <source>
        <strain evidence="1 2">HTCC2654</strain>
    </source>
</reference>
<dbReference type="Proteomes" id="UP000002931">
    <property type="component" value="Unassembled WGS sequence"/>
</dbReference>
<proteinExistence type="predicted"/>
<dbReference type="STRING" id="314271.RB2654_15185"/>
<dbReference type="HOGENOM" id="CLU_3404281_0_0_5"/>
<sequence length="30" mass="3710">MTSYKISDPSRWPRRKRRDHIHITHACVFD</sequence>
<dbReference type="AlphaFoldDB" id="A3VH86"/>
<comment type="caution">
    <text evidence="1">The sequence shown here is derived from an EMBL/GenBank/DDBJ whole genome shotgun (WGS) entry which is preliminary data.</text>
</comment>
<organism evidence="1 2">
    <name type="scientific">Maritimibacter alkaliphilus HTCC2654</name>
    <dbReference type="NCBI Taxonomy" id="314271"/>
    <lineage>
        <taxon>Bacteria</taxon>
        <taxon>Pseudomonadati</taxon>
        <taxon>Pseudomonadota</taxon>
        <taxon>Alphaproteobacteria</taxon>
        <taxon>Rhodobacterales</taxon>
        <taxon>Roseobacteraceae</taxon>
        <taxon>Maritimibacter</taxon>
    </lineage>
</organism>
<accession>A3VH86</accession>
<keyword evidence="2" id="KW-1185">Reference proteome</keyword>
<protein>
    <submittedName>
        <fullName evidence="1">Uncharacterized protein</fullName>
    </submittedName>
</protein>
<evidence type="ECO:0000313" key="2">
    <source>
        <dbReference type="Proteomes" id="UP000002931"/>
    </source>
</evidence>
<name>A3VH86_9RHOB</name>